<dbReference type="PANTHER" id="PTHR33254:SF21">
    <property type="entry name" value="(RAPE) HYPOTHETICAL PROTEIN"/>
    <property type="match status" value="1"/>
</dbReference>
<comment type="cofactor">
    <cofactor evidence="1">
        <name>Mg(2+)</name>
        <dbReference type="ChEBI" id="CHEBI:18420"/>
    </cofactor>
</comment>
<dbReference type="AlphaFoldDB" id="A0A078JC96"/>
<dbReference type="PaxDb" id="3708-A0A078JC96"/>
<dbReference type="EMBL" id="LK034098">
    <property type="protein sequence ID" value="CDY62102.1"/>
    <property type="molecule type" value="Genomic_DNA"/>
</dbReference>
<evidence type="ECO:0000313" key="3">
    <source>
        <dbReference type="Proteomes" id="UP000028999"/>
    </source>
</evidence>
<proteinExistence type="predicted"/>
<dbReference type="STRING" id="3708.A0A078JC96"/>
<dbReference type="Pfam" id="PF03737">
    <property type="entry name" value="RraA-like"/>
    <property type="match status" value="1"/>
</dbReference>
<evidence type="ECO:0000313" key="2">
    <source>
        <dbReference type="EMBL" id="CDY62102.1"/>
    </source>
</evidence>
<dbReference type="InterPro" id="IPR005493">
    <property type="entry name" value="RraA/RraA-like"/>
</dbReference>
<dbReference type="SMR" id="A0A078JC96"/>
<dbReference type="Proteomes" id="UP000028999">
    <property type="component" value="Unassembled WGS sequence"/>
</dbReference>
<keyword evidence="1" id="KW-0479">Metal-binding</keyword>
<reference evidence="2 3" key="1">
    <citation type="journal article" date="2014" name="Science">
        <title>Plant genetics. Early allopolyploid evolution in the post-Neolithic Brassica napus oilseed genome.</title>
        <authorList>
            <person name="Chalhoub B."/>
            <person name="Denoeud F."/>
            <person name="Liu S."/>
            <person name="Parkin I.A."/>
            <person name="Tang H."/>
            <person name="Wang X."/>
            <person name="Chiquet J."/>
            <person name="Belcram H."/>
            <person name="Tong C."/>
            <person name="Samans B."/>
            <person name="Correa M."/>
            <person name="Da Silva C."/>
            <person name="Just J."/>
            <person name="Falentin C."/>
            <person name="Koh C.S."/>
            <person name="Le Clainche I."/>
            <person name="Bernard M."/>
            <person name="Bento P."/>
            <person name="Noel B."/>
            <person name="Labadie K."/>
            <person name="Alberti A."/>
            <person name="Charles M."/>
            <person name="Arnaud D."/>
            <person name="Guo H."/>
            <person name="Daviaud C."/>
            <person name="Alamery S."/>
            <person name="Jabbari K."/>
            <person name="Zhao M."/>
            <person name="Edger P.P."/>
            <person name="Chelaifa H."/>
            <person name="Tack D."/>
            <person name="Lassalle G."/>
            <person name="Mestiri I."/>
            <person name="Schnel N."/>
            <person name="Le Paslier M.C."/>
            <person name="Fan G."/>
            <person name="Renault V."/>
            <person name="Bayer P.E."/>
            <person name="Golicz A.A."/>
            <person name="Manoli S."/>
            <person name="Lee T.H."/>
            <person name="Thi V.H."/>
            <person name="Chalabi S."/>
            <person name="Hu Q."/>
            <person name="Fan C."/>
            <person name="Tollenaere R."/>
            <person name="Lu Y."/>
            <person name="Battail C."/>
            <person name="Shen J."/>
            <person name="Sidebottom C.H."/>
            <person name="Wang X."/>
            <person name="Canaguier A."/>
            <person name="Chauveau A."/>
            <person name="Berard A."/>
            <person name="Deniot G."/>
            <person name="Guan M."/>
            <person name="Liu Z."/>
            <person name="Sun F."/>
            <person name="Lim Y.P."/>
            <person name="Lyons E."/>
            <person name="Town C.D."/>
            <person name="Bancroft I."/>
            <person name="Wang X."/>
            <person name="Meng J."/>
            <person name="Ma J."/>
            <person name="Pires J.C."/>
            <person name="King G.J."/>
            <person name="Brunel D."/>
            <person name="Delourme R."/>
            <person name="Renard M."/>
            <person name="Aury J.M."/>
            <person name="Adams K.L."/>
            <person name="Batley J."/>
            <person name="Snowdon R.J."/>
            <person name="Tost J."/>
            <person name="Edwards D."/>
            <person name="Zhou Y."/>
            <person name="Hua W."/>
            <person name="Sharpe A.G."/>
            <person name="Paterson A.H."/>
            <person name="Guan C."/>
            <person name="Wincker P."/>
        </authorList>
    </citation>
    <scope>NUCLEOTIDE SEQUENCE [LARGE SCALE GENOMIC DNA]</scope>
    <source>
        <strain evidence="3">cv. Darmor-bzh</strain>
    </source>
</reference>
<name>A0A078JC96_BRANA</name>
<dbReference type="OMA" id="FAFRQTI"/>
<dbReference type="Gene3D" id="3.50.30.40">
    <property type="entry name" value="Ribonuclease E inhibitor RraA/RraA-like"/>
    <property type="match status" value="1"/>
</dbReference>
<gene>
    <name evidence="2" type="primary">BnaCnng39170D</name>
    <name evidence="2" type="ORF">GSBRNA2T00035954001</name>
</gene>
<dbReference type="GO" id="GO:0046872">
    <property type="term" value="F:metal ion binding"/>
    <property type="evidence" value="ECO:0007669"/>
    <property type="project" value="UniProtKB-KW"/>
</dbReference>
<keyword evidence="3" id="KW-1185">Reference proteome</keyword>
<sequence length="89" mass="9821">MATFAFRQTISSEQRLCGIMVNGCVRDEGEINECDVGVRALGSDPLQFSKKSHCEKYVAVYIGGTLIRDGEWLYVDSDGILISKTELSV</sequence>
<dbReference type="PANTHER" id="PTHR33254">
    <property type="entry name" value="4-HYDROXY-4-METHYL-2-OXOGLUTARATE ALDOLASE 3-RELATED"/>
    <property type="match status" value="1"/>
</dbReference>
<dbReference type="InterPro" id="IPR036704">
    <property type="entry name" value="RraA/RraA-like_sf"/>
</dbReference>
<keyword evidence="1" id="KW-0460">Magnesium</keyword>
<feature type="binding site" evidence="1">
    <location>
        <position position="26"/>
    </location>
    <ligand>
        <name>substrate</name>
    </ligand>
</feature>
<evidence type="ECO:0000256" key="1">
    <source>
        <dbReference type="PIRSR" id="PIRSR605493-1"/>
    </source>
</evidence>
<feature type="binding site" evidence="1">
    <location>
        <position position="27"/>
    </location>
    <ligand>
        <name>Mg(2+)</name>
        <dbReference type="ChEBI" id="CHEBI:18420"/>
    </ligand>
</feature>
<organism evidence="2 3">
    <name type="scientific">Brassica napus</name>
    <name type="common">Rape</name>
    <dbReference type="NCBI Taxonomy" id="3708"/>
    <lineage>
        <taxon>Eukaryota</taxon>
        <taxon>Viridiplantae</taxon>
        <taxon>Streptophyta</taxon>
        <taxon>Embryophyta</taxon>
        <taxon>Tracheophyta</taxon>
        <taxon>Spermatophyta</taxon>
        <taxon>Magnoliopsida</taxon>
        <taxon>eudicotyledons</taxon>
        <taxon>Gunneridae</taxon>
        <taxon>Pentapetalae</taxon>
        <taxon>rosids</taxon>
        <taxon>malvids</taxon>
        <taxon>Brassicales</taxon>
        <taxon>Brassicaceae</taxon>
        <taxon>Brassiceae</taxon>
        <taxon>Brassica</taxon>
    </lineage>
</organism>
<dbReference type="SUPFAM" id="SSF89562">
    <property type="entry name" value="RraA-like"/>
    <property type="match status" value="1"/>
</dbReference>
<dbReference type="Gramene" id="CDY62102">
    <property type="protein sequence ID" value="CDY62102"/>
    <property type="gene ID" value="GSBRNA2T00035954001"/>
</dbReference>
<protein>
    <submittedName>
        <fullName evidence="2">BnaCnng39170D protein</fullName>
    </submittedName>
</protein>
<accession>A0A078JC96</accession>